<gene>
    <name evidence="11" type="ORF">ACFFNX_31785</name>
</gene>
<dbReference type="PANTHER" id="PTHR48086:SF6">
    <property type="entry name" value="CATION_ACETATE SYMPORTER ACTP"/>
    <property type="match status" value="1"/>
</dbReference>
<keyword evidence="3" id="KW-0813">Transport</keyword>
<keyword evidence="6" id="KW-0769">Symport</keyword>
<evidence type="ECO:0000256" key="8">
    <source>
        <dbReference type="ARBA" id="ARBA00023136"/>
    </source>
</evidence>
<keyword evidence="7 10" id="KW-1133">Transmembrane helix</keyword>
<accession>A0ABV5YNZ5</accession>
<reference evidence="11 12" key="1">
    <citation type="submission" date="2024-09" db="EMBL/GenBank/DDBJ databases">
        <authorList>
            <person name="Sun Q."/>
            <person name="Mori K."/>
        </authorList>
    </citation>
    <scope>NUCLEOTIDE SEQUENCE [LARGE SCALE GENOMIC DNA]</scope>
    <source>
        <strain evidence="11 12">TBRC 0563</strain>
    </source>
</reference>
<dbReference type="PANTHER" id="PTHR48086">
    <property type="entry name" value="SODIUM/PROLINE SYMPORTER-RELATED"/>
    <property type="match status" value="1"/>
</dbReference>
<proteinExistence type="inferred from homology"/>
<dbReference type="Proteomes" id="UP001589627">
    <property type="component" value="Unassembled WGS sequence"/>
</dbReference>
<evidence type="ECO:0000256" key="10">
    <source>
        <dbReference type="SAM" id="Phobius"/>
    </source>
</evidence>
<feature type="transmembrane region" description="Helical" evidence="10">
    <location>
        <begin position="15"/>
        <end position="42"/>
    </location>
</feature>
<evidence type="ECO:0000256" key="1">
    <source>
        <dbReference type="ARBA" id="ARBA00004651"/>
    </source>
</evidence>
<protein>
    <submittedName>
        <fullName evidence="11">Cation acetate symporter</fullName>
    </submittedName>
</protein>
<keyword evidence="5 10" id="KW-0812">Transmembrane</keyword>
<organism evidence="11 12">
    <name type="scientific">Actinoallomurus acaciae</name>
    <dbReference type="NCBI Taxonomy" id="502577"/>
    <lineage>
        <taxon>Bacteria</taxon>
        <taxon>Bacillati</taxon>
        <taxon>Actinomycetota</taxon>
        <taxon>Actinomycetes</taxon>
        <taxon>Streptosporangiales</taxon>
        <taxon>Thermomonosporaceae</taxon>
        <taxon>Actinoallomurus</taxon>
    </lineage>
</organism>
<evidence type="ECO:0000313" key="12">
    <source>
        <dbReference type="Proteomes" id="UP001589627"/>
    </source>
</evidence>
<dbReference type="Gene3D" id="1.20.1730.10">
    <property type="entry name" value="Sodium/glucose cotransporter"/>
    <property type="match status" value="1"/>
</dbReference>
<dbReference type="RefSeq" id="WP_378209565.1">
    <property type="nucleotide sequence ID" value="NZ_JBHLZP010000309.1"/>
</dbReference>
<evidence type="ECO:0000256" key="7">
    <source>
        <dbReference type="ARBA" id="ARBA00022989"/>
    </source>
</evidence>
<evidence type="ECO:0000256" key="5">
    <source>
        <dbReference type="ARBA" id="ARBA00022692"/>
    </source>
</evidence>
<comment type="similarity">
    <text evidence="2 9">Belongs to the sodium:solute symporter (SSF) (TC 2.A.21) family.</text>
</comment>
<dbReference type="InterPro" id="IPR038377">
    <property type="entry name" value="Na/Glc_symporter_sf"/>
</dbReference>
<name>A0ABV5YNZ5_9ACTN</name>
<evidence type="ECO:0000256" key="4">
    <source>
        <dbReference type="ARBA" id="ARBA00022475"/>
    </source>
</evidence>
<dbReference type="InterPro" id="IPR001734">
    <property type="entry name" value="Na/solute_symporter"/>
</dbReference>
<feature type="transmembrane region" description="Helical" evidence="10">
    <location>
        <begin position="89"/>
        <end position="113"/>
    </location>
</feature>
<keyword evidence="8 10" id="KW-0472">Membrane</keyword>
<dbReference type="PROSITE" id="PS50283">
    <property type="entry name" value="NA_SOLUT_SYMP_3"/>
    <property type="match status" value="1"/>
</dbReference>
<keyword evidence="12" id="KW-1185">Reference proteome</keyword>
<feature type="non-terminal residue" evidence="11">
    <location>
        <position position="1"/>
    </location>
</feature>
<feature type="transmembrane region" description="Helical" evidence="10">
    <location>
        <begin position="172"/>
        <end position="189"/>
    </location>
</feature>
<evidence type="ECO:0000256" key="6">
    <source>
        <dbReference type="ARBA" id="ARBA00022847"/>
    </source>
</evidence>
<evidence type="ECO:0000256" key="9">
    <source>
        <dbReference type="RuleBase" id="RU362091"/>
    </source>
</evidence>
<feature type="transmembrane region" description="Helical" evidence="10">
    <location>
        <begin position="125"/>
        <end position="146"/>
    </location>
</feature>
<comment type="subcellular location">
    <subcellularLocation>
        <location evidence="1">Cell membrane</location>
        <topology evidence="1">Multi-pass membrane protein</topology>
    </subcellularLocation>
</comment>
<keyword evidence="4" id="KW-1003">Cell membrane</keyword>
<evidence type="ECO:0000256" key="2">
    <source>
        <dbReference type="ARBA" id="ARBA00006434"/>
    </source>
</evidence>
<dbReference type="Pfam" id="PF00474">
    <property type="entry name" value="SSF"/>
    <property type="match status" value="1"/>
</dbReference>
<dbReference type="EMBL" id="JBHLZP010000309">
    <property type="protein sequence ID" value="MFB9836766.1"/>
    <property type="molecule type" value="Genomic_DNA"/>
</dbReference>
<dbReference type="InterPro" id="IPR050277">
    <property type="entry name" value="Sodium:Solute_Symporter"/>
</dbReference>
<evidence type="ECO:0000313" key="11">
    <source>
        <dbReference type="EMBL" id="MFB9836766.1"/>
    </source>
</evidence>
<comment type="caution">
    <text evidence="11">The sequence shown here is derived from an EMBL/GenBank/DDBJ whole genome shotgun (WGS) entry which is preliminary data.</text>
</comment>
<feature type="transmembrane region" description="Helical" evidence="10">
    <location>
        <begin position="63"/>
        <end position="83"/>
    </location>
</feature>
<sequence>ALGRHLAGQAGGDVLLAHVAAVACATILAVVAGLMMAASTALARDLFGHVLMLGRPRERQEIAVARVAAVLVAAIAISLAIFARNLNVAFLVGLAFAVAASANLPAITLGLFWRRFNGTGAVAGIYGGLSTAVLLVIFSPVVSGGIDPITGKNRSLLPPGVDFSWFPLENPALVSIPAGFLCAVAGTYLSRDEPDPARFAALSARAVTGVGAA</sequence>
<evidence type="ECO:0000256" key="3">
    <source>
        <dbReference type="ARBA" id="ARBA00022448"/>
    </source>
</evidence>